<sequence>MNHLTSSLDISLAFAEAPVRELAGEDVSGMMMKRHKMEKDLGIGSEVGFYRNTEMAKTSPCPGRDEPEVWDDPRAVVAGQYLGVRQPGNALLTIASSL</sequence>
<dbReference type="Proteomes" id="UP000324897">
    <property type="component" value="Chromosome 2"/>
</dbReference>
<dbReference type="AlphaFoldDB" id="A0A5J9UIM8"/>
<reference evidence="1 2" key="1">
    <citation type="journal article" date="2019" name="Sci. Rep.">
        <title>A high-quality genome of Eragrostis curvula grass provides insights into Poaceae evolution and supports new strategies to enhance forage quality.</title>
        <authorList>
            <person name="Carballo J."/>
            <person name="Santos B.A.C.M."/>
            <person name="Zappacosta D."/>
            <person name="Garbus I."/>
            <person name="Selva J.P."/>
            <person name="Gallo C.A."/>
            <person name="Diaz A."/>
            <person name="Albertini E."/>
            <person name="Caccamo M."/>
            <person name="Echenique V."/>
        </authorList>
    </citation>
    <scope>NUCLEOTIDE SEQUENCE [LARGE SCALE GENOMIC DNA]</scope>
    <source>
        <strain evidence="2">cv. Victoria</strain>
        <tissue evidence="1">Leaf</tissue>
    </source>
</reference>
<evidence type="ECO:0000313" key="1">
    <source>
        <dbReference type="EMBL" id="TVU23572.1"/>
    </source>
</evidence>
<accession>A0A5J9UIM8</accession>
<organism evidence="1 2">
    <name type="scientific">Eragrostis curvula</name>
    <name type="common">weeping love grass</name>
    <dbReference type="NCBI Taxonomy" id="38414"/>
    <lineage>
        <taxon>Eukaryota</taxon>
        <taxon>Viridiplantae</taxon>
        <taxon>Streptophyta</taxon>
        <taxon>Embryophyta</taxon>
        <taxon>Tracheophyta</taxon>
        <taxon>Spermatophyta</taxon>
        <taxon>Magnoliopsida</taxon>
        <taxon>Liliopsida</taxon>
        <taxon>Poales</taxon>
        <taxon>Poaceae</taxon>
        <taxon>PACMAD clade</taxon>
        <taxon>Chloridoideae</taxon>
        <taxon>Eragrostideae</taxon>
        <taxon>Eragrostidinae</taxon>
        <taxon>Eragrostis</taxon>
    </lineage>
</organism>
<protein>
    <submittedName>
        <fullName evidence="1">Uncharacterized protein</fullName>
    </submittedName>
</protein>
<keyword evidence="2" id="KW-1185">Reference proteome</keyword>
<proteinExistence type="predicted"/>
<evidence type="ECO:0000313" key="2">
    <source>
        <dbReference type="Proteomes" id="UP000324897"/>
    </source>
</evidence>
<gene>
    <name evidence="1" type="ORF">EJB05_25946</name>
</gene>
<feature type="non-terminal residue" evidence="1">
    <location>
        <position position="1"/>
    </location>
</feature>
<dbReference type="OrthoDB" id="1641132at2759"/>
<dbReference type="Gramene" id="TVU23572">
    <property type="protein sequence ID" value="TVU23572"/>
    <property type="gene ID" value="EJB05_25946"/>
</dbReference>
<comment type="caution">
    <text evidence="1">The sequence shown here is derived from an EMBL/GenBank/DDBJ whole genome shotgun (WGS) entry which is preliminary data.</text>
</comment>
<dbReference type="EMBL" id="RWGY01000013">
    <property type="protein sequence ID" value="TVU23572.1"/>
    <property type="molecule type" value="Genomic_DNA"/>
</dbReference>
<name>A0A5J9UIM8_9POAL</name>